<evidence type="ECO:0000256" key="6">
    <source>
        <dbReference type="ARBA" id="ARBA00022670"/>
    </source>
</evidence>
<evidence type="ECO:0000256" key="9">
    <source>
        <dbReference type="PROSITE-ProRule" id="PRU10076"/>
    </source>
</evidence>
<comment type="subcellular location">
    <subcellularLocation>
        <location evidence="3">Cytoplasm</location>
    </subcellularLocation>
</comment>
<dbReference type="PANTHER" id="PTHR23402:SF1">
    <property type="entry name" value="PYROGLUTAMYL-PEPTIDASE I"/>
    <property type="match status" value="1"/>
</dbReference>
<evidence type="ECO:0000256" key="1">
    <source>
        <dbReference type="ARBA" id="ARBA00001770"/>
    </source>
</evidence>
<dbReference type="AlphaFoldDB" id="A0A6P0HHL2"/>
<comment type="similarity">
    <text evidence="4">Belongs to the peptidase C15 family.</text>
</comment>
<keyword evidence="7" id="KW-0378">Hydrolase</keyword>
<keyword evidence="8" id="KW-0788">Thiol protease</keyword>
<dbReference type="InterPro" id="IPR036440">
    <property type="entry name" value="Peptidase_C15-like_sf"/>
</dbReference>
<feature type="active site" evidence="10">
    <location>
        <position position="142"/>
    </location>
</feature>
<evidence type="ECO:0000313" key="11">
    <source>
        <dbReference type="EMBL" id="NEN78229.1"/>
    </source>
</evidence>
<proteinExistence type="inferred from homology"/>
<dbReference type="InterPro" id="IPR033693">
    <property type="entry name" value="PGPEP1_Glu_AS"/>
</dbReference>
<dbReference type="PROSITE" id="PS01333">
    <property type="entry name" value="PYRASE_GLU"/>
    <property type="match status" value="1"/>
</dbReference>
<dbReference type="RefSeq" id="WP_163771695.1">
    <property type="nucleotide sequence ID" value="NZ_JAAGXA010000004.1"/>
</dbReference>
<name>A0A6P0HHL2_9ACTN</name>
<dbReference type="GO" id="GO:0016920">
    <property type="term" value="F:pyroglutamyl-peptidase activity"/>
    <property type="evidence" value="ECO:0007669"/>
    <property type="project" value="UniProtKB-EC"/>
</dbReference>
<evidence type="ECO:0000256" key="3">
    <source>
        <dbReference type="ARBA" id="ARBA00004496"/>
    </source>
</evidence>
<comment type="caution">
    <text evidence="11">The sequence shown here is derived from an EMBL/GenBank/DDBJ whole genome shotgun (WGS) entry which is preliminary data.</text>
</comment>
<dbReference type="EMBL" id="JAAGXA010000004">
    <property type="protein sequence ID" value="NEN78229.1"/>
    <property type="molecule type" value="Genomic_DNA"/>
</dbReference>
<dbReference type="InterPro" id="IPR016125">
    <property type="entry name" value="Peptidase_C15-like"/>
</dbReference>
<dbReference type="PROSITE" id="PS01334">
    <property type="entry name" value="PYRASE_CYS"/>
    <property type="match status" value="1"/>
</dbReference>
<dbReference type="InterPro" id="IPR033694">
    <property type="entry name" value="PGPEP1_Cys_AS"/>
</dbReference>
<dbReference type="CDD" id="cd00501">
    <property type="entry name" value="Peptidase_C15"/>
    <property type="match status" value="1"/>
</dbReference>
<protein>
    <recommendedName>
        <fullName evidence="9">Pyroglutamyl-peptidase I</fullName>
        <ecNumber evidence="9">3.4.19.3</ecNumber>
    </recommendedName>
</protein>
<dbReference type="InterPro" id="IPR000816">
    <property type="entry name" value="Peptidase_C15"/>
</dbReference>
<dbReference type="Pfam" id="PF01470">
    <property type="entry name" value="Peptidase_C15"/>
    <property type="match status" value="1"/>
</dbReference>
<evidence type="ECO:0000256" key="7">
    <source>
        <dbReference type="ARBA" id="ARBA00022801"/>
    </source>
</evidence>
<comment type="catalytic activity">
    <reaction evidence="1 9">
        <text>Release of an N-terminal pyroglutamyl group from a polypeptide, the second amino acid generally not being Pro.</text>
        <dbReference type="EC" id="3.4.19.3"/>
    </reaction>
</comment>
<evidence type="ECO:0000256" key="5">
    <source>
        <dbReference type="ARBA" id="ARBA00022490"/>
    </source>
</evidence>
<dbReference type="PRINTS" id="PR00706">
    <property type="entry name" value="PYROGLUPTASE"/>
</dbReference>
<accession>A0A6P0HHL2</accession>
<keyword evidence="6" id="KW-0645">Protease</keyword>
<dbReference type="GO" id="GO:0006508">
    <property type="term" value="P:proteolysis"/>
    <property type="evidence" value="ECO:0007669"/>
    <property type="project" value="UniProtKB-KW"/>
</dbReference>
<keyword evidence="5" id="KW-0963">Cytoplasm</keyword>
<dbReference type="PIRSF" id="PIRSF015592">
    <property type="entry name" value="Prld-crbxl_pptds"/>
    <property type="match status" value="1"/>
</dbReference>
<keyword evidence="12" id="KW-1185">Reference proteome</keyword>
<dbReference type="EC" id="3.4.19.3" evidence="9"/>
<evidence type="ECO:0000256" key="2">
    <source>
        <dbReference type="ARBA" id="ARBA00002280"/>
    </source>
</evidence>
<organism evidence="11 12">
    <name type="scientific">Nocardioides zeae</name>
    <dbReference type="NCBI Taxonomy" id="1457234"/>
    <lineage>
        <taxon>Bacteria</taxon>
        <taxon>Bacillati</taxon>
        <taxon>Actinomycetota</taxon>
        <taxon>Actinomycetes</taxon>
        <taxon>Propionibacteriales</taxon>
        <taxon>Nocardioidaceae</taxon>
        <taxon>Nocardioides</taxon>
    </lineage>
</organism>
<dbReference type="Proteomes" id="UP000468687">
    <property type="component" value="Unassembled WGS sequence"/>
</dbReference>
<comment type="function">
    <text evidence="2">Removes 5-oxoproline from various penultimate amino acid residues except L-proline.</text>
</comment>
<feature type="active site" evidence="9">
    <location>
        <position position="79"/>
    </location>
</feature>
<evidence type="ECO:0000256" key="8">
    <source>
        <dbReference type="ARBA" id="ARBA00022807"/>
    </source>
</evidence>
<evidence type="ECO:0000256" key="4">
    <source>
        <dbReference type="ARBA" id="ARBA00006641"/>
    </source>
</evidence>
<sequence>MTVLVTGFEPFAGDPANPSGDVLPLLAEVWTGPQPLVTAVLPVVFGAAGDRLAALVAAHEPLLVVALGLAGGRPGVTPERIAVNLDDARIPDNAGARPCDLPVVAGAPAAYFSTLPVKAATAALRGAGVPADLSHTAGSFICNHVFFRLQHLLAGSGVRSGFVHVPSTAEVALPDLARGLVAMLRAVLDHDGPDLPAVGGIVD</sequence>
<evidence type="ECO:0000256" key="10">
    <source>
        <dbReference type="PROSITE-ProRule" id="PRU10077"/>
    </source>
</evidence>
<evidence type="ECO:0000313" key="12">
    <source>
        <dbReference type="Proteomes" id="UP000468687"/>
    </source>
</evidence>
<dbReference type="Gene3D" id="3.40.630.20">
    <property type="entry name" value="Peptidase C15, pyroglutamyl peptidase I-like"/>
    <property type="match status" value="1"/>
</dbReference>
<gene>
    <name evidence="11" type="ORF">G3T38_08065</name>
</gene>
<dbReference type="SUPFAM" id="SSF53182">
    <property type="entry name" value="Pyrrolidone carboxyl peptidase (pyroglutamate aminopeptidase)"/>
    <property type="match status" value="1"/>
</dbReference>
<reference evidence="11 12" key="1">
    <citation type="journal article" date="2014" name="Int. J. Syst. Evol. Microbiol.">
        <title>Nocardioides zeae sp. nov., isolated from the stem of Zea mays.</title>
        <authorList>
            <person name="Glaeser S.P."/>
            <person name="McInroy J.A."/>
            <person name="Busse H.J."/>
            <person name="Kampfer P."/>
        </authorList>
    </citation>
    <scope>NUCLEOTIDE SEQUENCE [LARGE SCALE GENOMIC DNA]</scope>
    <source>
        <strain evidence="11 12">JCM 30728</strain>
    </source>
</reference>
<dbReference type="GO" id="GO:0005829">
    <property type="term" value="C:cytosol"/>
    <property type="evidence" value="ECO:0007669"/>
    <property type="project" value="InterPro"/>
</dbReference>
<dbReference type="PANTHER" id="PTHR23402">
    <property type="entry name" value="PROTEASE FAMILY C15 PYROGLUTAMYL-PEPTIDASE I-RELATED"/>
    <property type="match status" value="1"/>
</dbReference>